<comment type="caution">
    <text evidence="3">The sequence shown here is derived from an EMBL/GenBank/DDBJ whole genome shotgun (WGS) entry which is preliminary data.</text>
</comment>
<reference evidence="3 4" key="1">
    <citation type="submission" date="2016-05" db="EMBL/GenBank/DDBJ databases">
        <title>Genomic Taxonomy of the Vibrionaceae.</title>
        <authorList>
            <person name="Gomez-Gil B."/>
            <person name="Enciso-Ibarra J."/>
        </authorList>
    </citation>
    <scope>NUCLEOTIDE SEQUENCE [LARGE SCALE GENOMIC DNA]</scope>
    <source>
        <strain evidence="3 4">CAIM 1920</strain>
    </source>
</reference>
<gene>
    <name evidence="3" type="ORF">A8L45_05140</name>
</gene>
<evidence type="ECO:0000256" key="2">
    <source>
        <dbReference type="ARBA" id="ARBA00023235"/>
    </source>
</evidence>
<dbReference type="Gene3D" id="3.10.310.10">
    <property type="entry name" value="Diaminopimelate Epimerase, Chain A, domain 1"/>
    <property type="match status" value="2"/>
</dbReference>
<dbReference type="Proteomes" id="UP000094936">
    <property type="component" value="Unassembled WGS sequence"/>
</dbReference>
<comment type="similarity">
    <text evidence="1">Belongs to the PhzF family.</text>
</comment>
<keyword evidence="2" id="KW-0413">Isomerase</keyword>
<keyword evidence="4" id="KW-1185">Reference proteome</keyword>
<evidence type="ECO:0000313" key="3">
    <source>
        <dbReference type="EMBL" id="ODA35065.1"/>
    </source>
</evidence>
<dbReference type="InterPro" id="IPR003719">
    <property type="entry name" value="Phenazine_PhzF-like"/>
</dbReference>
<evidence type="ECO:0000256" key="1">
    <source>
        <dbReference type="ARBA" id="ARBA00008270"/>
    </source>
</evidence>
<dbReference type="AlphaFoldDB" id="A0A1C3EP89"/>
<dbReference type="GO" id="GO:0005737">
    <property type="term" value="C:cytoplasm"/>
    <property type="evidence" value="ECO:0007669"/>
    <property type="project" value="TreeGrafter"/>
</dbReference>
<protein>
    <submittedName>
        <fullName evidence="3">Uncharacterized protein</fullName>
    </submittedName>
</protein>
<dbReference type="Pfam" id="PF02567">
    <property type="entry name" value="PhzC-PhzF"/>
    <property type="match status" value="1"/>
</dbReference>
<dbReference type="STRING" id="1080227.A8L45_05140"/>
<proteinExistence type="inferred from homology"/>
<accession>A0A1C3EP89</accession>
<sequence>MYNVFCSHEYDDRAVSKKQAQGNPAAVVLMHNWPDDNEMLTFASEREQPVTAFVVKESKSYAIRWFSQSAEINLCGHGTLAAAAAITDRDGIEAMSFTSRYGDIDVTRIGEQYRIQFPIFSRDGDKATIDVGCLPIQPVEAFFTRDIVLVLASESEVMQFELDKSWLKQQCEHHALIVTAQSADDEYVLRYFAPSIGIDEDIATGSAQCSLAPYWFEKTGRRSLAVRQLSESGGQFNVHHHSDSQIFLDASVHQCHVE</sequence>
<dbReference type="EMBL" id="LYBM01000006">
    <property type="protein sequence ID" value="ODA35065.1"/>
    <property type="molecule type" value="Genomic_DNA"/>
</dbReference>
<dbReference type="GO" id="GO:0016853">
    <property type="term" value="F:isomerase activity"/>
    <property type="evidence" value="ECO:0007669"/>
    <property type="project" value="UniProtKB-KW"/>
</dbReference>
<dbReference type="PIRSF" id="PIRSF016184">
    <property type="entry name" value="PhzC_PhzF"/>
    <property type="match status" value="1"/>
</dbReference>
<dbReference type="PANTHER" id="PTHR13774">
    <property type="entry name" value="PHENAZINE BIOSYNTHESIS PROTEIN"/>
    <property type="match status" value="1"/>
</dbReference>
<name>A0A1C3EP89_9GAMM</name>
<dbReference type="SUPFAM" id="SSF54506">
    <property type="entry name" value="Diaminopimelate epimerase-like"/>
    <property type="match status" value="1"/>
</dbReference>
<organism evidence="3 4">
    <name type="scientific">Veronia pacifica</name>
    <dbReference type="NCBI Taxonomy" id="1080227"/>
    <lineage>
        <taxon>Bacteria</taxon>
        <taxon>Pseudomonadati</taxon>
        <taxon>Pseudomonadota</taxon>
        <taxon>Gammaproteobacteria</taxon>
        <taxon>Vibrionales</taxon>
        <taxon>Vibrionaceae</taxon>
        <taxon>Veronia</taxon>
    </lineage>
</organism>
<dbReference type="PANTHER" id="PTHR13774:SF17">
    <property type="entry name" value="PHENAZINE BIOSYNTHESIS-LIKE DOMAIN-CONTAINING PROTEIN"/>
    <property type="match status" value="1"/>
</dbReference>
<evidence type="ECO:0000313" key="4">
    <source>
        <dbReference type="Proteomes" id="UP000094936"/>
    </source>
</evidence>